<feature type="compositionally biased region" description="Basic and acidic residues" evidence="1">
    <location>
        <begin position="1"/>
        <end position="11"/>
    </location>
</feature>
<evidence type="ECO:0000313" key="3">
    <source>
        <dbReference type="Proteomes" id="UP001196509"/>
    </source>
</evidence>
<feature type="compositionally biased region" description="Basic and acidic residues" evidence="1">
    <location>
        <begin position="28"/>
        <end position="46"/>
    </location>
</feature>
<sequence length="46" mass="5304">MDEKTIDRLYREQSATTDGTGRTAQHAVEADKDYKRDCEAKREARS</sequence>
<evidence type="ECO:0000313" key="2">
    <source>
        <dbReference type="EMBL" id="MBW8640402.1"/>
    </source>
</evidence>
<proteinExistence type="predicted"/>
<name>A0AAE3D3T1_9HYPH</name>
<accession>A0AAE3D3T1</accession>
<protein>
    <submittedName>
        <fullName evidence="2">Uncharacterized protein</fullName>
    </submittedName>
</protein>
<dbReference type="RefSeq" id="WP_220231133.1">
    <property type="nucleotide sequence ID" value="NZ_JAICBX010000006.1"/>
</dbReference>
<comment type="caution">
    <text evidence="2">The sequence shown here is derived from an EMBL/GenBank/DDBJ whole genome shotgun (WGS) entry which is preliminary data.</text>
</comment>
<feature type="region of interest" description="Disordered" evidence="1">
    <location>
        <begin position="1"/>
        <end position="46"/>
    </location>
</feature>
<evidence type="ECO:0000256" key="1">
    <source>
        <dbReference type="SAM" id="MobiDB-lite"/>
    </source>
</evidence>
<dbReference type="AlphaFoldDB" id="A0AAE3D3T1"/>
<gene>
    <name evidence="2" type="ORF">K1W69_24635</name>
</gene>
<dbReference type="Proteomes" id="UP001196509">
    <property type="component" value="Unassembled WGS sequence"/>
</dbReference>
<feature type="compositionally biased region" description="Polar residues" evidence="1">
    <location>
        <begin position="13"/>
        <end position="23"/>
    </location>
</feature>
<reference evidence="2" key="1">
    <citation type="submission" date="2021-08" db="EMBL/GenBank/DDBJ databases">
        <title>Hoeflea bacterium WL0058 sp. nov., isolated from the sediment.</title>
        <authorList>
            <person name="Wang L."/>
            <person name="Zhang D."/>
        </authorList>
    </citation>
    <scope>NUCLEOTIDE SEQUENCE</scope>
    <source>
        <strain evidence="2">WL0058</strain>
    </source>
</reference>
<organism evidence="2 3">
    <name type="scientific">Flavimaribacter sediminis</name>
    <dbReference type="NCBI Taxonomy" id="2865987"/>
    <lineage>
        <taxon>Bacteria</taxon>
        <taxon>Pseudomonadati</taxon>
        <taxon>Pseudomonadota</taxon>
        <taxon>Alphaproteobacteria</taxon>
        <taxon>Hyphomicrobiales</taxon>
        <taxon>Rhizobiaceae</taxon>
        <taxon>Flavimaribacter</taxon>
    </lineage>
</organism>
<dbReference type="EMBL" id="JAICBX010000006">
    <property type="protein sequence ID" value="MBW8640402.1"/>
    <property type="molecule type" value="Genomic_DNA"/>
</dbReference>
<keyword evidence="3" id="KW-1185">Reference proteome</keyword>